<evidence type="ECO:0000313" key="5">
    <source>
        <dbReference type="EMBL" id="CAB4593924.1"/>
    </source>
</evidence>
<dbReference type="EMBL" id="CAEZUB010000097">
    <property type="protein sequence ID" value="CAB4593924.1"/>
    <property type="molecule type" value="Genomic_DNA"/>
</dbReference>
<evidence type="ECO:0000256" key="2">
    <source>
        <dbReference type="ARBA" id="ARBA00022801"/>
    </source>
</evidence>
<dbReference type="CDD" id="cd00840">
    <property type="entry name" value="MPP_Mre11_N"/>
    <property type="match status" value="1"/>
</dbReference>
<dbReference type="Pfam" id="PF00149">
    <property type="entry name" value="Metallophos"/>
    <property type="match status" value="1"/>
</dbReference>
<dbReference type="InterPro" id="IPR050535">
    <property type="entry name" value="DNA_Repair-Maintenance_Comp"/>
</dbReference>
<dbReference type="PANTHER" id="PTHR30337">
    <property type="entry name" value="COMPONENT OF ATP-DEPENDENT DSDNA EXONUCLEASE"/>
    <property type="match status" value="1"/>
</dbReference>
<name>A0A6J6G3X0_9ZZZZ</name>
<protein>
    <submittedName>
        <fullName evidence="5">Unannotated protein</fullName>
    </submittedName>
</protein>
<keyword evidence="3" id="KW-0269">Exonuclease</keyword>
<keyword evidence="2" id="KW-0378">Hydrolase</keyword>
<gene>
    <name evidence="5" type="ORF">UFOPK1775_00775</name>
</gene>
<dbReference type="AlphaFoldDB" id="A0A6J6G3X0"/>
<feature type="domain" description="Calcineurin-like phosphoesterase" evidence="4">
    <location>
        <begin position="1"/>
        <end position="202"/>
    </location>
</feature>
<accession>A0A6J6G3X0</accession>
<proteinExistence type="predicted"/>
<sequence>MKFIHTADWQIGMTFHGFKEKSRIMMEDDRLEVIEAIGEYANKDQNGIDFVLVCGDMFETPRVSETLVKKTFKKIERINKPVYVLAGNHEWNGSEFMFTTKYFLENKPANLHVLKSGINSVEGLTGVEIVAAPLEGKEDQIDLVKAQLDLLEPTTNIRILAGHGSIDLIMPAGARKDLIAIAPIEKALADKKIHYVAMGDRHSTTKVGDTGLVWYSGAPEPTSFKEEVSADQRNVLAVEITPGSAAKVERVEVGQWEFIRFGTKFEQHQIRSKQDLDDLEKQIDKVKKPSKTAVKIYLDSVLDFDTDVRRGNLFNEWEEEVLAQFVVSESSKGHSIESDPLNEKAPAGLSGYALSAYEELKESAMSDDEDAEIALEALKLLTEFAGGNK</sequence>
<evidence type="ECO:0000256" key="3">
    <source>
        <dbReference type="ARBA" id="ARBA00022839"/>
    </source>
</evidence>
<dbReference type="PIRSF" id="PIRSF033093">
    <property type="entry name" value="UCP_ML1119"/>
    <property type="match status" value="1"/>
</dbReference>
<dbReference type="GO" id="GO:0004527">
    <property type="term" value="F:exonuclease activity"/>
    <property type="evidence" value="ECO:0007669"/>
    <property type="project" value="UniProtKB-KW"/>
</dbReference>
<evidence type="ECO:0000259" key="4">
    <source>
        <dbReference type="Pfam" id="PF00149"/>
    </source>
</evidence>
<organism evidence="5">
    <name type="scientific">freshwater metagenome</name>
    <dbReference type="NCBI Taxonomy" id="449393"/>
    <lineage>
        <taxon>unclassified sequences</taxon>
        <taxon>metagenomes</taxon>
        <taxon>ecological metagenomes</taxon>
    </lineage>
</organism>
<dbReference type="Gene3D" id="3.60.21.10">
    <property type="match status" value="1"/>
</dbReference>
<reference evidence="5" key="1">
    <citation type="submission" date="2020-05" db="EMBL/GenBank/DDBJ databases">
        <authorList>
            <person name="Chiriac C."/>
            <person name="Salcher M."/>
            <person name="Ghai R."/>
            <person name="Kavagutti S V."/>
        </authorList>
    </citation>
    <scope>NUCLEOTIDE SEQUENCE</scope>
</reference>
<dbReference type="SUPFAM" id="SSF56300">
    <property type="entry name" value="Metallo-dependent phosphatases"/>
    <property type="match status" value="1"/>
</dbReference>
<dbReference type="InterPro" id="IPR029052">
    <property type="entry name" value="Metallo-depent_PP-like"/>
</dbReference>
<keyword evidence="1" id="KW-0540">Nuclease</keyword>
<dbReference type="PANTHER" id="PTHR30337:SF0">
    <property type="entry name" value="NUCLEASE SBCCD SUBUNIT D"/>
    <property type="match status" value="1"/>
</dbReference>
<dbReference type="InterPro" id="IPR041796">
    <property type="entry name" value="Mre11_N"/>
</dbReference>
<dbReference type="InterPro" id="IPR004843">
    <property type="entry name" value="Calcineurin-like_PHP"/>
</dbReference>
<dbReference type="InterPro" id="IPR014577">
    <property type="entry name" value="UCP033093_metalloPase"/>
</dbReference>
<evidence type="ECO:0000256" key="1">
    <source>
        <dbReference type="ARBA" id="ARBA00022722"/>
    </source>
</evidence>